<protein>
    <submittedName>
        <fullName evidence="3">Uncharacterized protein</fullName>
    </submittedName>
</protein>
<dbReference type="InterPro" id="IPR022559">
    <property type="entry name" value="SUP-1-like"/>
</dbReference>
<sequence length="110" mass="11924">MPSHFGLTVLVLVVVVVPLCGAYMQCLPFGLGGMGGGFPGYGGNYCGVDSIFHYYTCCDYNPTECCLHLEPWFIVVLVIVCILLVLCCVGCAVGAVWRFRPNRSSNYSEA</sequence>
<keyword evidence="1" id="KW-1133">Transmembrane helix</keyword>
<comment type="caution">
    <text evidence="3">The sequence shown here is derived from an EMBL/GenBank/DDBJ whole genome shotgun (WGS) entry which is preliminary data.</text>
</comment>
<accession>A0AA39M373</accession>
<proteinExistence type="predicted"/>
<dbReference type="PANTHER" id="PTHR34149">
    <property type="entry name" value="PROTEIN CBG11905-RELATED"/>
    <property type="match status" value="1"/>
</dbReference>
<keyword evidence="2" id="KW-0732">Signal</keyword>
<name>A0AA39M373_9BILA</name>
<dbReference type="Proteomes" id="UP001175271">
    <property type="component" value="Unassembled WGS sequence"/>
</dbReference>
<organism evidence="3 4">
    <name type="scientific">Steinernema hermaphroditum</name>
    <dbReference type="NCBI Taxonomy" id="289476"/>
    <lineage>
        <taxon>Eukaryota</taxon>
        <taxon>Metazoa</taxon>
        <taxon>Ecdysozoa</taxon>
        <taxon>Nematoda</taxon>
        <taxon>Chromadorea</taxon>
        <taxon>Rhabditida</taxon>
        <taxon>Tylenchina</taxon>
        <taxon>Panagrolaimomorpha</taxon>
        <taxon>Strongyloidoidea</taxon>
        <taxon>Steinernematidae</taxon>
        <taxon>Steinernema</taxon>
    </lineage>
</organism>
<feature type="chain" id="PRO_5041452812" evidence="2">
    <location>
        <begin position="23"/>
        <end position="110"/>
    </location>
</feature>
<dbReference type="EMBL" id="JAUCMV010000002">
    <property type="protein sequence ID" value="KAK0419222.1"/>
    <property type="molecule type" value="Genomic_DNA"/>
</dbReference>
<evidence type="ECO:0000313" key="4">
    <source>
        <dbReference type="Proteomes" id="UP001175271"/>
    </source>
</evidence>
<evidence type="ECO:0000256" key="2">
    <source>
        <dbReference type="SAM" id="SignalP"/>
    </source>
</evidence>
<keyword evidence="1" id="KW-0472">Membrane</keyword>
<dbReference type="PANTHER" id="PTHR34149:SF1">
    <property type="entry name" value="PROTEIN CBG18148"/>
    <property type="match status" value="1"/>
</dbReference>
<dbReference type="Pfam" id="PF10853">
    <property type="entry name" value="DUF2650"/>
    <property type="match status" value="1"/>
</dbReference>
<keyword evidence="1" id="KW-0812">Transmembrane</keyword>
<evidence type="ECO:0000256" key="1">
    <source>
        <dbReference type="SAM" id="Phobius"/>
    </source>
</evidence>
<keyword evidence="4" id="KW-1185">Reference proteome</keyword>
<reference evidence="3" key="1">
    <citation type="submission" date="2023-06" db="EMBL/GenBank/DDBJ databases">
        <title>Genomic analysis of the entomopathogenic nematode Steinernema hermaphroditum.</title>
        <authorList>
            <person name="Schwarz E.M."/>
            <person name="Heppert J.K."/>
            <person name="Baniya A."/>
            <person name="Schwartz H.T."/>
            <person name="Tan C.-H."/>
            <person name="Antoshechkin I."/>
            <person name="Sternberg P.W."/>
            <person name="Goodrich-Blair H."/>
            <person name="Dillman A.R."/>
        </authorList>
    </citation>
    <scope>NUCLEOTIDE SEQUENCE</scope>
    <source>
        <strain evidence="3">PS9179</strain>
        <tissue evidence="3">Whole animal</tissue>
    </source>
</reference>
<gene>
    <name evidence="3" type="ORF">QR680_014024</name>
</gene>
<feature type="signal peptide" evidence="2">
    <location>
        <begin position="1"/>
        <end position="22"/>
    </location>
</feature>
<evidence type="ECO:0000313" key="3">
    <source>
        <dbReference type="EMBL" id="KAK0419222.1"/>
    </source>
</evidence>
<feature type="transmembrane region" description="Helical" evidence="1">
    <location>
        <begin position="72"/>
        <end position="97"/>
    </location>
</feature>
<dbReference type="AlphaFoldDB" id="A0AA39M373"/>